<dbReference type="Proteomes" id="UP001209083">
    <property type="component" value="Chromosome"/>
</dbReference>
<keyword evidence="1" id="KW-1133">Transmembrane helix</keyword>
<proteinExistence type="predicted"/>
<keyword evidence="1" id="KW-0472">Membrane</keyword>
<feature type="transmembrane region" description="Helical" evidence="1">
    <location>
        <begin position="189"/>
        <end position="208"/>
    </location>
</feature>
<sequence length="216" mass="22717">MSGETDPGVAENGRVARDNRVVVLTPFAKADQLAAACVLAKIHGHVVPVGDFNAVVVAEPDLELAREQAASLSKLSGRNEVLLLVRDGGQIDSSQWRRGLHEADVPAGLALSKLPDVLEKVLLGSVEAAEVSGSIDTRSMSRLEASAATMSPERMRTARTAMLWLLGGLLAFVLLIVFVVIAVAGNSTAWFGAVVTALLTAAAAWRAMRLLRGGKT</sequence>
<accession>A0ABY8QY87</accession>
<feature type="transmembrane region" description="Helical" evidence="1">
    <location>
        <begin position="161"/>
        <end position="183"/>
    </location>
</feature>
<keyword evidence="1" id="KW-0812">Transmembrane</keyword>
<reference evidence="2 3" key="1">
    <citation type="submission" date="2023-05" db="EMBL/GenBank/DDBJ databases">
        <title>Lithophilousrod everest ZFBP1038 complete genpme.</title>
        <authorList>
            <person name="Tian M."/>
        </authorList>
    </citation>
    <scope>NUCLEOTIDE SEQUENCE [LARGE SCALE GENOMIC DNA]</scope>
    <source>
        <strain evidence="2 3">ZFBP1038</strain>
    </source>
</reference>
<dbReference type="EMBL" id="CP090958">
    <property type="protein sequence ID" value="WGW13145.1"/>
    <property type="molecule type" value="Genomic_DNA"/>
</dbReference>
<keyword evidence="3" id="KW-1185">Reference proteome</keyword>
<evidence type="ECO:0000313" key="2">
    <source>
        <dbReference type="EMBL" id="WGW13145.1"/>
    </source>
</evidence>
<protein>
    <submittedName>
        <fullName evidence="2">Uncharacterized protein</fullName>
    </submittedName>
</protein>
<gene>
    <name evidence="2" type="ORF">LWF01_05075</name>
</gene>
<organism evidence="2 3">
    <name type="scientific">Saxibacter everestensis</name>
    <dbReference type="NCBI Taxonomy" id="2909229"/>
    <lineage>
        <taxon>Bacteria</taxon>
        <taxon>Bacillati</taxon>
        <taxon>Actinomycetota</taxon>
        <taxon>Actinomycetes</taxon>
        <taxon>Micrococcales</taxon>
        <taxon>Brevibacteriaceae</taxon>
        <taxon>Saxibacter</taxon>
    </lineage>
</organism>
<name>A0ABY8QY87_9MICO</name>
<dbReference type="RefSeq" id="WP_349639957.1">
    <property type="nucleotide sequence ID" value="NZ_CP090958.1"/>
</dbReference>
<evidence type="ECO:0000256" key="1">
    <source>
        <dbReference type="SAM" id="Phobius"/>
    </source>
</evidence>
<evidence type="ECO:0000313" key="3">
    <source>
        <dbReference type="Proteomes" id="UP001209083"/>
    </source>
</evidence>